<feature type="transmembrane region" description="Helical" evidence="1">
    <location>
        <begin position="145"/>
        <end position="165"/>
    </location>
</feature>
<dbReference type="Proteomes" id="UP000503313">
    <property type="component" value="Chromosome"/>
</dbReference>
<gene>
    <name evidence="2" type="ORF">ADFLV_0695</name>
</gene>
<dbReference type="Pfam" id="PF05940">
    <property type="entry name" value="NnrS"/>
    <property type="match status" value="1"/>
</dbReference>
<feature type="transmembrane region" description="Helical" evidence="1">
    <location>
        <begin position="21"/>
        <end position="39"/>
    </location>
</feature>
<organism evidence="2 3">
    <name type="scientific">Arcobacter defluvii</name>
    <dbReference type="NCBI Taxonomy" id="873191"/>
    <lineage>
        <taxon>Bacteria</taxon>
        <taxon>Pseudomonadati</taxon>
        <taxon>Campylobacterota</taxon>
        <taxon>Epsilonproteobacteria</taxon>
        <taxon>Campylobacterales</taxon>
        <taxon>Arcobacteraceae</taxon>
        <taxon>Arcobacter</taxon>
    </lineage>
</organism>
<feature type="transmembrane region" description="Helical" evidence="1">
    <location>
        <begin position="339"/>
        <end position="356"/>
    </location>
</feature>
<dbReference type="AlphaFoldDB" id="A0AAE7E6P2"/>
<protein>
    <submittedName>
        <fullName evidence="2">Heme-copper protein NnrS</fullName>
    </submittedName>
</protein>
<feature type="transmembrane region" description="Helical" evidence="1">
    <location>
        <begin position="51"/>
        <end position="76"/>
    </location>
</feature>
<dbReference type="EMBL" id="CP053835">
    <property type="protein sequence ID" value="QKF76744.1"/>
    <property type="molecule type" value="Genomic_DNA"/>
</dbReference>
<feature type="transmembrane region" description="Helical" evidence="1">
    <location>
        <begin position="268"/>
        <end position="292"/>
    </location>
</feature>
<keyword evidence="1" id="KW-1133">Transmembrane helix</keyword>
<sequence>MLFSWYKRFFSQPHQPFFTSGILFFTLFMILFILVYSNILVLDTSILTYHAYSMVFVVFLQFFLGFLFVVFPKFLMQAEISEKIYKRHFFAYFFNSLCIFLSLIFYSKITFVFQIFLLITQIFSFKLLLDIHKKSLVQIKNDTKWVLIAFFAGLISHFLFIISNLDFKYSFFISKIAINIGFYLFLFMIFLTISQRMIPFFTRAKVPNHVAYKSLKFLKIVFILLILKIVILSFDDVRFNLISDIPIFFIITKELIKWKLPIFKVEAIIWILYLGLYWIVLGFFISIIESFFAIYNSSIYFEKIVIHSFALGYFLTLLIGFGTRVILGHSGNQIVANRFTVIIFIALQFIVLLRLFSSICSNFGLDYIFFLNLTAILLVLVLLVWSSKYITILLKGK</sequence>
<proteinExistence type="predicted"/>
<evidence type="ECO:0000313" key="2">
    <source>
        <dbReference type="EMBL" id="QKF76744.1"/>
    </source>
</evidence>
<feature type="transmembrane region" description="Helical" evidence="1">
    <location>
        <begin position="111"/>
        <end position="129"/>
    </location>
</feature>
<keyword evidence="1" id="KW-0472">Membrane</keyword>
<reference evidence="2 3" key="1">
    <citation type="submission" date="2020-05" db="EMBL/GenBank/DDBJ databases">
        <title>Complete genome sequencing of Campylobacter and Arcobacter type strains.</title>
        <authorList>
            <person name="Miller W.G."/>
            <person name="Yee E."/>
        </authorList>
    </citation>
    <scope>NUCLEOTIDE SEQUENCE [LARGE SCALE GENOMIC DNA]</scope>
    <source>
        <strain evidence="2 3">LMG 25694</strain>
    </source>
</reference>
<feature type="transmembrane region" description="Helical" evidence="1">
    <location>
        <begin position="171"/>
        <end position="193"/>
    </location>
</feature>
<keyword evidence="1" id="KW-0812">Transmembrane</keyword>
<dbReference type="InterPro" id="IPR010266">
    <property type="entry name" value="NnrS"/>
</dbReference>
<feature type="transmembrane region" description="Helical" evidence="1">
    <location>
        <begin position="304"/>
        <end position="327"/>
    </location>
</feature>
<evidence type="ECO:0000256" key="1">
    <source>
        <dbReference type="SAM" id="Phobius"/>
    </source>
</evidence>
<feature type="transmembrane region" description="Helical" evidence="1">
    <location>
        <begin position="368"/>
        <end position="385"/>
    </location>
</feature>
<keyword evidence="3" id="KW-1185">Reference proteome</keyword>
<feature type="transmembrane region" description="Helical" evidence="1">
    <location>
        <begin position="214"/>
        <end position="231"/>
    </location>
</feature>
<feature type="transmembrane region" description="Helical" evidence="1">
    <location>
        <begin position="88"/>
        <end position="105"/>
    </location>
</feature>
<name>A0AAE7E6P2_9BACT</name>
<dbReference type="RefSeq" id="WP_172658749.1">
    <property type="nucleotide sequence ID" value="NZ_CP053835.1"/>
</dbReference>
<dbReference type="KEGG" id="adz:ADFLV_0695"/>
<accession>A0AAE7E6P2</accession>
<evidence type="ECO:0000313" key="3">
    <source>
        <dbReference type="Proteomes" id="UP000503313"/>
    </source>
</evidence>